<sequence length="44" mass="5143">MAGMRHVTGYAAFEPDGQLRPLEFRRRDLRPDDVAVRGSCRWPR</sequence>
<dbReference type="AlphaFoldDB" id="A0A1I6X4B7"/>
<protein>
    <submittedName>
        <fullName evidence="1">Uncharacterized zinc-type alcohol dehydrogenase-like protein</fullName>
    </submittedName>
</protein>
<organism evidence="1 2">
    <name type="scientific">Geodermatophilus amargosae</name>
    <dbReference type="NCBI Taxonomy" id="1296565"/>
    <lineage>
        <taxon>Bacteria</taxon>
        <taxon>Bacillati</taxon>
        <taxon>Actinomycetota</taxon>
        <taxon>Actinomycetes</taxon>
        <taxon>Geodermatophilales</taxon>
        <taxon>Geodermatophilaceae</taxon>
        <taxon>Geodermatophilus</taxon>
    </lineage>
</organism>
<gene>
    <name evidence="1" type="ORF">SAMN05660657_00085</name>
</gene>
<name>A0A1I6X4B7_9ACTN</name>
<proteinExistence type="predicted"/>
<dbReference type="STRING" id="1296565.SAMN05660657_00085"/>
<reference evidence="2" key="1">
    <citation type="submission" date="2016-10" db="EMBL/GenBank/DDBJ databases">
        <authorList>
            <person name="Varghese N."/>
            <person name="Submissions S."/>
        </authorList>
    </citation>
    <scope>NUCLEOTIDE SEQUENCE [LARGE SCALE GENOMIC DNA]</scope>
    <source>
        <strain evidence="2">DSM 46136</strain>
    </source>
</reference>
<evidence type="ECO:0000313" key="2">
    <source>
        <dbReference type="Proteomes" id="UP000199546"/>
    </source>
</evidence>
<evidence type="ECO:0000313" key="1">
    <source>
        <dbReference type="EMBL" id="SFT33060.1"/>
    </source>
</evidence>
<keyword evidence="2" id="KW-1185">Reference proteome</keyword>
<dbReference type="EMBL" id="FPBA01000001">
    <property type="protein sequence ID" value="SFT33060.1"/>
    <property type="molecule type" value="Genomic_DNA"/>
</dbReference>
<dbReference type="Proteomes" id="UP000199546">
    <property type="component" value="Unassembled WGS sequence"/>
</dbReference>
<accession>A0A1I6X4B7</accession>